<dbReference type="RefSeq" id="XP_012493419.1">
    <property type="nucleotide sequence ID" value="XM_012637965.1"/>
</dbReference>
<dbReference type="GO" id="GO:0042981">
    <property type="term" value="P:regulation of apoptotic process"/>
    <property type="evidence" value="ECO:0007669"/>
    <property type="project" value="Ensembl"/>
</dbReference>
<dbReference type="GO" id="GO:0008584">
    <property type="term" value="P:male gonad development"/>
    <property type="evidence" value="ECO:0007669"/>
    <property type="project" value="TreeGrafter"/>
</dbReference>
<dbReference type="KEGG" id="pcoq:105805146"/>
<dbReference type="STRING" id="379532.ENSPCOP00000015100"/>
<dbReference type="InterPro" id="IPR024579">
    <property type="entry name" value="Bcl2-int_killer"/>
</dbReference>
<reference evidence="2" key="2">
    <citation type="submission" date="2025-09" db="UniProtKB">
        <authorList>
            <consortium name="Ensembl"/>
        </authorList>
    </citation>
    <scope>IDENTIFICATION</scope>
</reference>
<reference evidence="2" key="1">
    <citation type="submission" date="2025-08" db="UniProtKB">
        <authorList>
            <consortium name="Ensembl"/>
        </authorList>
    </citation>
    <scope>IDENTIFICATION</scope>
</reference>
<keyword evidence="1" id="KW-0812">Transmembrane</keyword>
<dbReference type="PANTHER" id="PTHR15018:SF1">
    <property type="entry name" value="BCL-2-INTERACTING KILLER"/>
    <property type="match status" value="1"/>
</dbReference>
<dbReference type="GO" id="GO:0090200">
    <property type="term" value="P:positive regulation of release of cytochrome c from mitochondria"/>
    <property type="evidence" value="ECO:0007669"/>
    <property type="project" value="Ensembl"/>
</dbReference>
<dbReference type="GO" id="GO:0008637">
    <property type="term" value="P:apoptotic mitochondrial changes"/>
    <property type="evidence" value="ECO:0007669"/>
    <property type="project" value="TreeGrafter"/>
</dbReference>
<dbReference type="Proteomes" id="UP000233160">
    <property type="component" value="Unassembled WGS sequence"/>
</dbReference>
<gene>
    <name evidence="2" type="primary">BIK</name>
</gene>
<sequence>MSEVRPVSTDLLMETFPFEHLLDPLILEVLSIMDNEENPDPSGCLEDSDEVALRLACIGDEMDLCLRSPRLAWLPGMTMHSLGLALSCDQPVRWGVLGSLSDGFANLREYVARLWRSLSPRPWVCPAPAWEQVLLLLLVLLLLGGGLHLLLK</sequence>
<dbReference type="GO" id="GO:0097136">
    <property type="term" value="C:Bcl-2 family protein complex"/>
    <property type="evidence" value="ECO:0007669"/>
    <property type="project" value="Ensembl"/>
</dbReference>
<dbReference type="AlphaFoldDB" id="A0A2K6FM79"/>
<evidence type="ECO:0000313" key="3">
    <source>
        <dbReference type="Proteomes" id="UP000233160"/>
    </source>
</evidence>
<keyword evidence="1" id="KW-0472">Membrane</keyword>
<feature type="transmembrane region" description="Helical" evidence="1">
    <location>
        <begin position="129"/>
        <end position="151"/>
    </location>
</feature>
<dbReference type="Ensembl" id="ENSPCOT00000025712.1">
    <property type="protein sequence ID" value="ENSPCOP00000015100.1"/>
    <property type="gene ID" value="ENSPCOG00000019271.1"/>
</dbReference>
<dbReference type="GeneID" id="105805146"/>
<name>A0A2K6FM79_PROCO</name>
<dbReference type="GO" id="GO:0031334">
    <property type="term" value="P:positive regulation of protein-containing complex assembly"/>
    <property type="evidence" value="ECO:0007669"/>
    <property type="project" value="Ensembl"/>
</dbReference>
<keyword evidence="1" id="KW-1133">Transmembrane helix</keyword>
<dbReference type="OrthoDB" id="9799917at2759"/>
<evidence type="ECO:0000313" key="2">
    <source>
        <dbReference type="Ensembl" id="ENSPCOP00000015100.1"/>
    </source>
</evidence>
<evidence type="ECO:0000256" key="1">
    <source>
        <dbReference type="SAM" id="Phobius"/>
    </source>
</evidence>
<protein>
    <submittedName>
        <fullName evidence="2">BCL2 interacting killer</fullName>
    </submittedName>
</protein>
<keyword evidence="3" id="KW-1185">Reference proteome</keyword>
<dbReference type="OMA" id="ECMEGSD"/>
<dbReference type="Pfam" id="PF12201">
    <property type="entry name" value="bcl-2I13"/>
    <property type="match status" value="1"/>
</dbReference>
<accession>A0A2K6FM79</accession>
<dbReference type="PANTHER" id="PTHR15018">
    <property type="entry name" value="BCL-2-INTERACTING KILLER"/>
    <property type="match status" value="1"/>
</dbReference>
<dbReference type="CTD" id="638"/>
<proteinExistence type="predicted"/>
<dbReference type="GeneTree" id="ENSGT00530000064453"/>
<organism evidence="2 3">
    <name type="scientific">Propithecus coquereli</name>
    <name type="common">Coquerel's sifaka</name>
    <name type="synonym">Propithecus verreauxi coquereli</name>
    <dbReference type="NCBI Taxonomy" id="379532"/>
    <lineage>
        <taxon>Eukaryota</taxon>
        <taxon>Metazoa</taxon>
        <taxon>Chordata</taxon>
        <taxon>Craniata</taxon>
        <taxon>Vertebrata</taxon>
        <taxon>Euteleostomi</taxon>
        <taxon>Mammalia</taxon>
        <taxon>Eutheria</taxon>
        <taxon>Euarchontoglires</taxon>
        <taxon>Primates</taxon>
        <taxon>Strepsirrhini</taxon>
        <taxon>Lemuriformes</taxon>
        <taxon>Indriidae</taxon>
        <taxon>Propithecus</taxon>
    </lineage>
</organism>